<evidence type="ECO:0000313" key="2">
    <source>
        <dbReference type="EMBL" id="KAF2809216.1"/>
    </source>
</evidence>
<evidence type="ECO:0000313" key="4">
    <source>
        <dbReference type="RefSeq" id="XP_033576180.1"/>
    </source>
</evidence>
<feature type="coiled-coil region" evidence="1">
    <location>
        <begin position="119"/>
        <end position="157"/>
    </location>
</feature>
<dbReference type="Proteomes" id="UP000504636">
    <property type="component" value="Unplaced"/>
</dbReference>
<protein>
    <submittedName>
        <fullName evidence="2 4">Uncharacterized protein</fullName>
    </submittedName>
</protein>
<organism evidence="2">
    <name type="scientific">Mytilinidion resinicola</name>
    <dbReference type="NCBI Taxonomy" id="574789"/>
    <lineage>
        <taxon>Eukaryota</taxon>
        <taxon>Fungi</taxon>
        <taxon>Dikarya</taxon>
        <taxon>Ascomycota</taxon>
        <taxon>Pezizomycotina</taxon>
        <taxon>Dothideomycetes</taxon>
        <taxon>Pleosporomycetidae</taxon>
        <taxon>Mytilinidiales</taxon>
        <taxon>Mytilinidiaceae</taxon>
        <taxon>Mytilinidion</taxon>
    </lineage>
</organism>
<keyword evidence="3" id="KW-1185">Reference proteome</keyword>
<reference evidence="4" key="2">
    <citation type="submission" date="2020-04" db="EMBL/GenBank/DDBJ databases">
        <authorList>
            <consortium name="NCBI Genome Project"/>
        </authorList>
    </citation>
    <scope>NUCLEOTIDE SEQUENCE</scope>
    <source>
        <strain evidence="4">CBS 304.34</strain>
    </source>
</reference>
<name>A0A6A6YK21_9PEZI</name>
<reference evidence="2 4" key="1">
    <citation type="journal article" date="2020" name="Stud. Mycol.">
        <title>101 Dothideomycetes genomes: a test case for predicting lifestyles and emergence of pathogens.</title>
        <authorList>
            <person name="Haridas S."/>
            <person name="Albert R."/>
            <person name="Binder M."/>
            <person name="Bloem J."/>
            <person name="Labutti K."/>
            <person name="Salamov A."/>
            <person name="Andreopoulos B."/>
            <person name="Baker S."/>
            <person name="Barry K."/>
            <person name="Bills G."/>
            <person name="Bluhm B."/>
            <person name="Cannon C."/>
            <person name="Castanera R."/>
            <person name="Culley D."/>
            <person name="Daum C."/>
            <person name="Ezra D."/>
            <person name="Gonzalez J."/>
            <person name="Henrissat B."/>
            <person name="Kuo A."/>
            <person name="Liang C."/>
            <person name="Lipzen A."/>
            <person name="Lutzoni F."/>
            <person name="Magnuson J."/>
            <person name="Mondo S."/>
            <person name="Nolan M."/>
            <person name="Ohm R."/>
            <person name="Pangilinan J."/>
            <person name="Park H.-J."/>
            <person name="Ramirez L."/>
            <person name="Alfaro M."/>
            <person name="Sun H."/>
            <person name="Tritt A."/>
            <person name="Yoshinaga Y."/>
            <person name="Zwiers L.-H."/>
            <person name="Turgeon B."/>
            <person name="Goodwin S."/>
            <person name="Spatafora J."/>
            <person name="Crous P."/>
            <person name="Grigoriev I."/>
        </authorList>
    </citation>
    <scope>NUCLEOTIDE SEQUENCE</scope>
    <source>
        <strain evidence="2 4">CBS 304.34</strain>
    </source>
</reference>
<dbReference type="RefSeq" id="XP_033576180.1">
    <property type="nucleotide sequence ID" value="XM_033720202.1"/>
</dbReference>
<keyword evidence="1" id="KW-0175">Coiled coil</keyword>
<dbReference type="EMBL" id="MU003702">
    <property type="protein sequence ID" value="KAF2809216.1"/>
    <property type="molecule type" value="Genomic_DNA"/>
</dbReference>
<proteinExistence type="predicted"/>
<dbReference type="GeneID" id="54461095"/>
<gene>
    <name evidence="2 4" type="ORF">BDZ99DRAFT_463998</name>
</gene>
<evidence type="ECO:0000313" key="3">
    <source>
        <dbReference type="Proteomes" id="UP000504636"/>
    </source>
</evidence>
<accession>A0A6A6YK21</accession>
<dbReference type="AlphaFoldDB" id="A0A6A6YK21"/>
<reference evidence="4" key="3">
    <citation type="submission" date="2025-04" db="UniProtKB">
        <authorList>
            <consortium name="RefSeq"/>
        </authorList>
    </citation>
    <scope>IDENTIFICATION</scope>
    <source>
        <strain evidence="4">CBS 304.34</strain>
    </source>
</reference>
<sequence length="172" mass="20057">MADPDAEEHFERWLEAEREAHLSYSDGVISSYLRLTPDAIEAHIRGSREQDDHHEDYQPYPEAALAEAPRRELRDVIEVLEAQLYKKDTLLRAKDDKMSERREKFRLLTGTFTVRMGDMQKQKEKLEEELASAIQWKNEYKASSKTFEEENTRLRSEVEIKATALLVADGET</sequence>
<evidence type="ECO:0000256" key="1">
    <source>
        <dbReference type="SAM" id="Coils"/>
    </source>
</evidence>